<name>A0A418YW99_9SPHN</name>
<keyword evidence="6" id="KW-1185">Reference proteome</keyword>
<keyword evidence="1 2" id="KW-0238">DNA-binding</keyword>
<gene>
    <name evidence="5" type="ORF">D0Z70_04800</name>
</gene>
<dbReference type="Pfam" id="PF17939">
    <property type="entry name" value="TetR_C_30"/>
    <property type="match status" value="1"/>
</dbReference>
<dbReference type="SUPFAM" id="SSF46689">
    <property type="entry name" value="Homeodomain-like"/>
    <property type="match status" value="1"/>
</dbReference>
<evidence type="ECO:0000313" key="5">
    <source>
        <dbReference type="EMBL" id="RJG56672.1"/>
    </source>
</evidence>
<dbReference type="InterPro" id="IPR041586">
    <property type="entry name" value="PsrA_TetR_C"/>
</dbReference>
<dbReference type="PANTHER" id="PTHR30055:SF235">
    <property type="entry name" value="TRANSCRIPTIONAL REGULATORY PROTEIN"/>
    <property type="match status" value="1"/>
</dbReference>
<evidence type="ECO:0000313" key="6">
    <source>
        <dbReference type="Proteomes" id="UP000283469"/>
    </source>
</evidence>
<dbReference type="InterPro" id="IPR009057">
    <property type="entry name" value="Homeodomain-like_sf"/>
</dbReference>
<dbReference type="Gene3D" id="1.10.357.10">
    <property type="entry name" value="Tetracycline Repressor, domain 2"/>
    <property type="match status" value="1"/>
</dbReference>
<dbReference type="Pfam" id="PF00440">
    <property type="entry name" value="TetR_N"/>
    <property type="match status" value="1"/>
</dbReference>
<dbReference type="InterPro" id="IPR050109">
    <property type="entry name" value="HTH-type_TetR-like_transc_reg"/>
</dbReference>
<organism evidence="5 6">
    <name type="scientific">Sphingobium terrigena</name>
    <dbReference type="NCBI Taxonomy" id="2304063"/>
    <lineage>
        <taxon>Bacteria</taxon>
        <taxon>Pseudomonadati</taxon>
        <taxon>Pseudomonadota</taxon>
        <taxon>Alphaproteobacteria</taxon>
        <taxon>Sphingomonadales</taxon>
        <taxon>Sphingomonadaceae</taxon>
        <taxon>Sphingobium</taxon>
    </lineage>
</organism>
<evidence type="ECO:0000259" key="4">
    <source>
        <dbReference type="PROSITE" id="PS50977"/>
    </source>
</evidence>
<accession>A0A418YW99</accession>
<dbReference type="PRINTS" id="PR00455">
    <property type="entry name" value="HTHTETR"/>
</dbReference>
<feature type="region of interest" description="Disordered" evidence="3">
    <location>
        <begin position="78"/>
        <end position="98"/>
    </location>
</feature>
<dbReference type="InterPro" id="IPR001647">
    <property type="entry name" value="HTH_TetR"/>
</dbReference>
<dbReference type="SUPFAM" id="SSF48498">
    <property type="entry name" value="Tetracyclin repressor-like, C-terminal domain"/>
    <property type="match status" value="1"/>
</dbReference>
<dbReference type="OrthoDB" id="2356263at2"/>
<feature type="DNA-binding region" description="H-T-H motif" evidence="2">
    <location>
        <begin position="122"/>
        <end position="141"/>
    </location>
</feature>
<protein>
    <submittedName>
        <fullName evidence="5">TetR/AcrR family transcriptional regulator</fullName>
    </submittedName>
</protein>
<dbReference type="PANTHER" id="PTHR30055">
    <property type="entry name" value="HTH-TYPE TRANSCRIPTIONAL REGULATOR RUTR"/>
    <property type="match status" value="1"/>
</dbReference>
<reference evidence="5 6" key="1">
    <citation type="submission" date="2018-08" db="EMBL/GenBank/DDBJ databases">
        <title>Sphingobium sp. EO9.</title>
        <authorList>
            <person name="Park Y."/>
            <person name="Kim K.H."/>
            <person name="Jeon C.O."/>
        </authorList>
    </citation>
    <scope>NUCLEOTIDE SEQUENCE [LARGE SCALE GENOMIC DNA]</scope>
    <source>
        <strain evidence="5 6">EO9</strain>
    </source>
</reference>
<sequence>MPPFRIRPALRMIAFAGNGVAADGRIIVRDCATQKGFHRHDTPLIHYLNDRLNISARLVACQFVGHRSEMGGNTLKLAETSGAETGTKATPKPDRRRAPETAARILDAAESLFSQRGFYGVSLRDIATEAGVQVALTHYHFGSKDDLFRAVIDRRADEHADGMTQTLAQAVMLDGSRADRRRAIIRAFITPIVDRSMRGGPGWKNYIRLMALVANLPQGEAFVSPFRQHFDDLIAAYVHALHALHPEMDEGDVHWCFFFFQAMTTHILVESGMLDRQSGGRFSSSDLDAMVDRLVDFVAAGFTGLGAEAD</sequence>
<dbReference type="AlphaFoldDB" id="A0A418YW99"/>
<feature type="domain" description="HTH tetR-type" evidence="4">
    <location>
        <begin position="99"/>
        <end position="159"/>
    </location>
</feature>
<dbReference type="Proteomes" id="UP000283469">
    <property type="component" value="Unassembled WGS sequence"/>
</dbReference>
<dbReference type="GO" id="GO:0003700">
    <property type="term" value="F:DNA-binding transcription factor activity"/>
    <property type="evidence" value="ECO:0007669"/>
    <property type="project" value="TreeGrafter"/>
</dbReference>
<dbReference type="GO" id="GO:0000976">
    <property type="term" value="F:transcription cis-regulatory region binding"/>
    <property type="evidence" value="ECO:0007669"/>
    <property type="project" value="TreeGrafter"/>
</dbReference>
<evidence type="ECO:0000256" key="1">
    <source>
        <dbReference type="ARBA" id="ARBA00023125"/>
    </source>
</evidence>
<proteinExistence type="predicted"/>
<dbReference type="EMBL" id="QVRA01000003">
    <property type="protein sequence ID" value="RJG56672.1"/>
    <property type="molecule type" value="Genomic_DNA"/>
</dbReference>
<dbReference type="InterPro" id="IPR036271">
    <property type="entry name" value="Tet_transcr_reg_TetR-rel_C_sf"/>
</dbReference>
<comment type="caution">
    <text evidence="5">The sequence shown here is derived from an EMBL/GenBank/DDBJ whole genome shotgun (WGS) entry which is preliminary data.</text>
</comment>
<evidence type="ECO:0000256" key="2">
    <source>
        <dbReference type="PROSITE-ProRule" id="PRU00335"/>
    </source>
</evidence>
<dbReference type="PROSITE" id="PS50977">
    <property type="entry name" value="HTH_TETR_2"/>
    <property type="match status" value="1"/>
</dbReference>
<evidence type="ECO:0000256" key="3">
    <source>
        <dbReference type="SAM" id="MobiDB-lite"/>
    </source>
</evidence>